<evidence type="ECO:0000313" key="1">
    <source>
        <dbReference type="EMBL" id="APA15269.1"/>
    </source>
</evidence>
<organism evidence="1 2">
    <name type="scientific">Sclerotinia sclerotiorum (strain ATCC 18683 / 1980 / Ss-1)</name>
    <name type="common">White mold</name>
    <name type="synonym">Whetzelinia sclerotiorum</name>
    <dbReference type="NCBI Taxonomy" id="665079"/>
    <lineage>
        <taxon>Eukaryota</taxon>
        <taxon>Fungi</taxon>
        <taxon>Dikarya</taxon>
        <taxon>Ascomycota</taxon>
        <taxon>Pezizomycotina</taxon>
        <taxon>Leotiomycetes</taxon>
        <taxon>Helotiales</taxon>
        <taxon>Sclerotiniaceae</taxon>
        <taxon>Sclerotinia</taxon>
    </lineage>
</organism>
<gene>
    <name evidence="1" type="ORF">sscle_14g100390</name>
</gene>
<dbReference type="EMBL" id="CP017827">
    <property type="protein sequence ID" value="APA15269.1"/>
    <property type="molecule type" value="Genomic_DNA"/>
</dbReference>
<dbReference type="KEGG" id="ssl:SS1G_08902"/>
<dbReference type="OrthoDB" id="3559253at2759"/>
<dbReference type="AlphaFoldDB" id="A0A1D9QK73"/>
<accession>A0A1D9QK73</accession>
<dbReference type="VEuPathDB" id="FungiDB:sscle_14g100390"/>
<reference evidence="2" key="1">
    <citation type="journal article" date="2017" name="Genome Biol. Evol.">
        <title>The complete genome sequence of the phytopathogenic fungus Sclerotinia sclerotiorum reveals insights into the genome architecture of broad host range pathogens.</title>
        <authorList>
            <person name="Derbyshire M."/>
            <person name="Denton-Giles M."/>
            <person name="Hegedus D."/>
            <person name="Seifbarghy S."/>
            <person name="Rollins J."/>
            <person name="van Kan J."/>
            <person name="Seidl M.F."/>
            <person name="Faino L."/>
            <person name="Mbengue M."/>
            <person name="Navaud O."/>
            <person name="Raffaele S."/>
            <person name="Hammond-Kosack K."/>
            <person name="Heard S."/>
            <person name="Oliver R."/>
        </authorList>
    </citation>
    <scope>NUCLEOTIDE SEQUENCE [LARGE SCALE GENOMIC DNA]</scope>
    <source>
        <strain evidence="2">ATCC 18683 / 1980 / Ss-1</strain>
    </source>
</reference>
<evidence type="ECO:0000313" key="2">
    <source>
        <dbReference type="Proteomes" id="UP000177798"/>
    </source>
</evidence>
<protein>
    <recommendedName>
        <fullName evidence="3">Protein kinase domain-containing protein</fullName>
    </recommendedName>
</protein>
<name>A0A1D9QK73_SCLS1</name>
<dbReference type="Proteomes" id="UP000177798">
    <property type="component" value="Chromosome 14"/>
</dbReference>
<sequence length="195" mass="22925">MDLNEDVPYIPPPFHCQPARPHSSPPSLSPTPPLVLYSDQFIIESDPSETHGPLELRTNHRLVVATIPERIHPQWTVYRLKIKKPSILDYIPIPFIRSIFEKNFNFYPCLKSSHPEWFLPPTVILKKCKPDWDDEFEVEKRIYRRLQPLQGRFIPYFYGEAIYDGSPALVLSEIIGRRLLDIIVEHERTQNLREN</sequence>
<dbReference type="RefSeq" id="XP_001590138.1">
    <property type="nucleotide sequence ID" value="XM_001590088.1"/>
</dbReference>
<proteinExistence type="predicted"/>
<evidence type="ECO:0008006" key="3">
    <source>
        <dbReference type="Google" id="ProtNLM"/>
    </source>
</evidence>